<feature type="non-terminal residue" evidence="1">
    <location>
        <position position="1"/>
    </location>
</feature>
<dbReference type="EMBL" id="LXQA010440252">
    <property type="protein sequence ID" value="MCI51981.1"/>
    <property type="molecule type" value="Genomic_DNA"/>
</dbReference>
<dbReference type="AlphaFoldDB" id="A0A392ST02"/>
<comment type="caution">
    <text evidence="1">The sequence shown here is derived from an EMBL/GenBank/DDBJ whole genome shotgun (WGS) entry which is preliminary data.</text>
</comment>
<name>A0A392ST02_9FABA</name>
<feature type="non-terminal residue" evidence="1">
    <location>
        <position position="97"/>
    </location>
</feature>
<keyword evidence="2" id="KW-1185">Reference proteome</keyword>
<evidence type="ECO:0000313" key="1">
    <source>
        <dbReference type="EMBL" id="MCI51981.1"/>
    </source>
</evidence>
<accession>A0A392ST02</accession>
<organism evidence="1 2">
    <name type="scientific">Trifolium medium</name>
    <dbReference type="NCBI Taxonomy" id="97028"/>
    <lineage>
        <taxon>Eukaryota</taxon>
        <taxon>Viridiplantae</taxon>
        <taxon>Streptophyta</taxon>
        <taxon>Embryophyta</taxon>
        <taxon>Tracheophyta</taxon>
        <taxon>Spermatophyta</taxon>
        <taxon>Magnoliopsida</taxon>
        <taxon>eudicotyledons</taxon>
        <taxon>Gunneridae</taxon>
        <taxon>Pentapetalae</taxon>
        <taxon>rosids</taxon>
        <taxon>fabids</taxon>
        <taxon>Fabales</taxon>
        <taxon>Fabaceae</taxon>
        <taxon>Papilionoideae</taxon>
        <taxon>50 kb inversion clade</taxon>
        <taxon>NPAAA clade</taxon>
        <taxon>Hologalegina</taxon>
        <taxon>IRL clade</taxon>
        <taxon>Trifolieae</taxon>
        <taxon>Trifolium</taxon>
    </lineage>
</organism>
<proteinExistence type="predicted"/>
<sequence>SSKVVAVPQKQTEDRRAKAAVVVVDSSEEEEEGTALIRLKRNTGKTSGTSLVQVAVKVVDKSDKKGVTTEEIEAENLSLAKGEEKAVEVTETSEEEE</sequence>
<dbReference type="Proteomes" id="UP000265520">
    <property type="component" value="Unassembled WGS sequence"/>
</dbReference>
<protein>
    <submittedName>
        <fullName evidence="1">Uncharacterized protein</fullName>
    </submittedName>
</protein>
<evidence type="ECO:0000313" key="2">
    <source>
        <dbReference type="Proteomes" id="UP000265520"/>
    </source>
</evidence>
<reference evidence="1 2" key="1">
    <citation type="journal article" date="2018" name="Front. Plant Sci.">
        <title>Red Clover (Trifolium pratense) and Zigzag Clover (T. medium) - A Picture of Genomic Similarities and Differences.</title>
        <authorList>
            <person name="Dluhosova J."/>
            <person name="Istvanek J."/>
            <person name="Nedelnik J."/>
            <person name="Repkova J."/>
        </authorList>
    </citation>
    <scope>NUCLEOTIDE SEQUENCE [LARGE SCALE GENOMIC DNA]</scope>
    <source>
        <strain evidence="2">cv. 10/8</strain>
        <tissue evidence="1">Leaf</tissue>
    </source>
</reference>